<protein>
    <recommendedName>
        <fullName evidence="3">DUF2625 family protein</fullName>
    </recommendedName>
</protein>
<organism evidence="1 2">
    <name type="scientific">Microbacterium testaceum</name>
    <name type="common">Aureobacterium testaceum</name>
    <name type="synonym">Brevibacterium testaceum</name>
    <dbReference type="NCBI Taxonomy" id="2033"/>
    <lineage>
        <taxon>Bacteria</taxon>
        <taxon>Bacillati</taxon>
        <taxon>Actinomycetota</taxon>
        <taxon>Actinomycetes</taxon>
        <taxon>Micrococcales</taxon>
        <taxon>Microbacteriaceae</taxon>
        <taxon>Microbacterium</taxon>
    </lineage>
</organism>
<dbReference type="InterPro" id="IPR021239">
    <property type="entry name" value="DUF2625"/>
</dbReference>
<dbReference type="AlphaFoldDB" id="A0A147ETF5"/>
<dbReference type="PATRIC" id="fig|2033.6.peg.792"/>
<proteinExistence type="predicted"/>
<evidence type="ECO:0000313" key="2">
    <source>
        <dbReference type="Proteomes" id="UP000075025"/>
    </source>
</evidence>
<evidence type="ECO:0000313" key="1">
    <source>
        <dbReference type="EMBL" id="KTR88562.1"/>
    </source>
</evidence>
<sequence>MNRTADELANVADPVWPEMLRAVNSHDDARVIPLPRERGMRVLEALQVTARSALGALALNTGGLVVDHGWFRIFGGGGEGVPDLASVNSLPASGPPPALLVAQDVLGGQFAIDGGGLRLNPGAVCYLGPDTLTWGDLGIGHGQFVFSAIEGHLAEAFADLRWPGWEEEVSALAPGQGITLYPPPFSEEGRDIGKVHRRPAPMEELVLFYADAAAQLNERTDRECRTP</sequence>
<accession>A0A147ETF5</accession>
<name>A0A147ETF5_MICTE</name>
<dbReference type="EMBL" id="LDRT01000138">
    <property type="protein sequence ID" value="KTR88562.1"/>
    <property type="molecule type" value="Genomic_DNA"/>
</dbReference>
<comment type="caution">
    <text evidence="1">The sequence shown here is derived from an EMBL/GenBank/DDBJ whole genome shotgun (WGS) entry which is preliminary data.</text>
</comment>
<gene>
    <name evidence="1" type="ORF">NS220_16200</name>
</gene>
<dbReference type="Proteomes" id="UP000075025">
    <property type="component" value="Unassembled WGS sequence"/>
</dbReference>
<reference evidence="1 2" key="1">
    <citation type="journal article" date="2016" name="Front. Microbiol.">
        <title>Genomic Resource of Rice Seed Associated Bacteria.</title>
        <authorList>
            <person name="Midha S."/>
            <person name="Bansal K."/>
            <person name="Sharma S."/>
            <person name="Kumar N."/>
            <person name="Patil P.P."/>
            <person name="Chaudhry V."/>
            <person name="Patil P.B."/>
        </authorList>
    </citation>
    <scope>NUCLEOTIDE SEQUENCE [LARGE SCALE GENOMIC DNA]</scope>
    <source>
        <strain evidence="1 2">NS220</strain>
    </source>
</reference>
<dbReference type="Pfam" id="PF10946">
    <property type="entry name" value="DUF2625"/>
    <property type="match status" value="1"/>
</dbReference>
<evidence type="ECO:0008006" key="3">
    <source>
        <dbReference type="Google" id="ProtNLM"/>
    </source>
</evidence>